<evidence type="ECO:0000256" key="2">
    <source>
        <dbReference type="SAM" id="MobiDB-lite"/>
    </source>
</evidence>
<keyword evidence="5" id="KW-1185">Reference proteome</keyword>
<reference evidence="4 5" key="1">
    <citation type="journal article" date="2024" name="Nat. Commun.">
        <title>Phylogenomics reveals the evolutionary origins of lichenization in chlorophyte algae.</title>
        <authorList>
            <person name="Puginier C."/>
            <person name="Libourel C."/>
            <person name="Otte J."/>
            <person name="Skaloud P."/>
            <person name="Haon M."/>
            <person name="Grisel S."/>
            <person name="Petersen M."/>
            <person name="Berrin J.G."/>
            <person name="Delaux P.M."/>
            <person name="Dal Grande F."/>
            <person name="Keller J."/>
        </authorList>
    </citation>
    <scope>NUCLEOTIDE SEQUENCE [LARGE SCALE GENOMIC DNA]</scope>
    <source>
        <strain evidence="4 5">SAG 2523</strain>
    </source>
</reference>
<evidence type="ECO:0000313" key="5">
    <source>
        <dbReference type="Proteomes" id="UP001485043"/>
    </source>
</evidence>
<organism evidence="4 5">
    <name type="scientific">Apatococcus fuscideae</name>
    <dbReference type="NCBI Taxonomy" id="2026836"/>
    <lineage>
        <taxon>Eukaryota</taxon>
        <taxon>Viridiplantae</taxon>
        <taxon>Chlorophyta</taxon>
        <taxon>core chlorophytes</taxon>
        <taxon>Trebouxiophyceae</taxon>
        <taxon>Chlorellales</taxon>
        <taxon>Chlorellaceae</taxon>
        <taxon>Apatococcus</taxon>
    </lineage>
</organism>
<name>A0AAW1T7R1_9CHLO</name>
<evidence type="ECO:0000256" key="1">
    <source>
        <dbReference type="PROSITE-ProRule" id="PRU00175"/>
    </source>
</evidence>
<dbReference type="PROSITE" id="PS50089">
    <property type="entry name" value="ZF_RING_2"/>
    <property type="match status" value="1"/>
</dbReference>
<accession>A0AAW1T7R1</accession>
<proteinExistence type="predicted"/>
<dbReference type="Pfam" id="PF13920">
    <property type="entry name" value="zf-C3HC4_3"/>
    <property type="match status" value="1"/>
</dbReference>
<feature type="compositionally biased region" description="Polar residues" evidence="2">
    <location>
        <begin position="1"/>
        <end position="12"/>
    </location>
</feature>
<dbReference type="Gene3D" id="3.30.40.10">
    <property type="entry name" value="Zinc/RING finger domain, C3HC4 (zinc finger)"/>
    <property type="match status" value="1"/>
</dbReference>
<feature type="compositionally biased region" description="Polar residues" evidence="2">
    <location>
        <begin position="48"/>
        <end position="61"/>
    </location>
</feature>
<keyword evidence="1" id="KW-0862">Zinc</keyword>
<dbReference type="GO" id="GO:0008270">
    <property type="term" value="F:zinc ion binding"/>
    <property type="evidence" value="ECO:0007669"/>
    <property type="project" value="UniProtKB-KW"/>
</dbReference>
<gene>
    <name evidence="4" type="ORF">WJX84_010334</name>
</gene>
<feature type="domain" description="RING-type" evidence="3">
    <location>
        <begin position="332"/>
        <end position="371"/>
    </location>
</feature>
<dbReference type="EMBL" id="JALJOV010000327">
    <property type="protein sequence ID" value="KAK9864662.1"/>
    <property type="molecule type" value="Genomic_DNA"/>
</dbReference>
<dbReference type="Proteomes" id="UP001485043">
    <property type="component" value="Unassembled WGS sequence"/>
</dbReference>
<dbReference type="InterPro" id="IPR001841">
    <property type="entry name" value="Znf_RING"/>
</dbReference>
<dbReference type="InterPro" id="IPR013083">
    <property type="entry name" value="Znf_RING/FYVE/PHD"/>
</dbReference>
<sequence length="379" mass="39831">MPTYLESQSSAKSFPPGQAKTSKASGHAESAIPAPATTLLEQPCQERPSAQKSQLQPSSASCKGPTDNPAAIEEGPLRLQHGGYLLQVARRGPRRRTRKKAQASADETSAQITMDPESQPPSTRLPKPHPAPQSHQEASSSSALTISRSQQVSVDELASLQAITFKAASALNIATKPVAGQDTRAMALTPQSVTASAGQLPETLFHPARHEIEALDKDHTSRTSNSLAAPQRSPWPGANMPVASTADEMLDSMGCIISQASAALSATVRQAATWLGHANAQCATPAKQQQVRACMRASKEALRQLAPVLASSAATPFHASDDDADDSGEDDCIICLSNSCTGRFDPCGHCVTCSACAQLLLQTKQPCPVCRVPVLSVMS</sequence>
<keyword evidence="1" id="KW-0863">Zinc-finger</keyword>
<feature type="region of interest" description="Disordered" evidence="2">
    <location>
        <begin position="217"/>
        <end position="238"/>
    </location>
</feature>
<feature type="region of interest" description="Disordered" evidence="2">
    <location>
        <begin position="1"/>
        <end position="147"/>
    </location>
</feature>
<comment type="caution">
    <text evidence="4">The sequence shown here is derived from an EMBL/GenBank/DDBJ whole genome shotgun (WGS) entry which is preliminary data.</text>
</comment>
<feature type="compositionally biased region" description="Basic residues" evidence="2">
    <location>
        <begin position="91"/>
        <end position="101"/>
    </location>
</feature>
<keyword evidence="1" id="KW-0479">Metal-binding</keyword>
<dbReference type="SUPFAM" id="SSF57850">
    <property type="entry name" value="RING/U-box"/>
    <property type="match status" value="1"/>
</dbReference>
<protein>
    <recommendedName>
        <fullName evidence="3">RING-type domain-containing protein</fullName>
    </recommendedName>
</protein>
<evidence type="ECO:0000313" key="4">
    <source>
        <dbReference type="EMBL" id="KAK9864662.1"/>
    </source>
</evidence>
<dbReference type="AlphaFoldDB" id="A0AAW1T7R1"/>
<evidence type="ECO:0000259" key="3">
    <source>
        <dbReference type="PROSITE" id="PS50089"/>
    </source>
</evidence>